<dbReference type="InterPro" id="IPR010376">
    <property type="entry name" value="GBBH-like_N"/>
</dbReference>
<protein>
    <recommendedName>
        <fullName evidence="3">Gamma-butyrobetaine hydroxylase-like N-terminal domain-containing protein</fullName>
    </recommendedName>
</protein>
<dbReference type="OrthoDB" id="9794178at2"/>
<dbReference type="Gene3D" id="3.30.2020.30">
    <property type="match status" value="1"/>
</dbReference>
<dbReference type="AlphaFoldDB" id="E8N532"/>
<keyword evidence="2" id="KW-0408">Iron</keyword>
<accession>E8N532</accession>
<evidence type="ECO:0000259" key="3">
    <source>
        <dbReference type="Pfam" id="PF06155"/>
    </source>
</evidence>
<keyword evidence="5" id="KW-1185">Reference proteome</keyword>
<evidence type="ECO:0000256" key="1">
    <source>
        <dbReference type="ARBA" id="ARBA00022723"/>
    </source>
</evidence>
<organism evidence="4 5">
    <name type="scientific">Anaerolinea thermophila (strain DSM 14523 / JCM 11388 / NBRC 100420 / UNI-1)</name>
    <dbReference type="NCBI Taxonomy" id="926569"/>
    <lineage>
        <taxon>Bacteria</taxon>
        <taxon>Bacillati</taxon>
        <taxon>Chloroflexota</taxon>
        <taxon>Anaerolineae</taxon>
        <taxon>Anaerolineales</taxon>
        <taxon>Anaerolineaceae</taxon>
        <taxon>Anaerolinea</taxon>
    </lineage>
</organism>
<keyword evidence="1" id="KW-0479">Metal-binding</keyword>
<dbReference type="EMBL" id="AP012029">
    <property type="protein sequence ID" value="BAJ63546.1"/>
    <property type="molecule type" value="Genomic_DNA"/>
</dbReference>
<evidence type="ECO:0000313" key="5">
    <source>
        <dbReference type="Proteomes" id="UP000008922"/>
    </source>
</evidence>
<dbReference type="Proteomes" id="UP000008922">
    <property type="component" value="Chromosome"/>
</dbReference>
<feature type="domain" description="Gamma-butyrobetaine hydroxylase-like N-terminal" evidence="3">
    <location>
        <begin position="10"/>
        <end position="103"/>
    </location>
</feature>
<proteinExistence type="predicted"/>
<evidence type="ECO:0000256" key="2">
    <source>
        <dbReference type="ARBA" id="ARBA00023004"/>
    </source>
</evidence>
<evidence type="ECO:0000313" key="4">
    <source>
        <dbReference type="EMBL" id="BAJ63546.1"/>
    </source>
</evidence>
<dbReference type="InParanoid" id="E8N532"/>
<dbReference type="KEGG" id="atm:ANT_15180"/>
<dbReference type="GO" id="GO:0046872">
    <property type="term" value="F:metal ion binding"/>
    <property type="evidence" value="ECO:0007669"/>
    <property type="project" value="UniProtKB-KW"/>
</dbReference>
<dbReference type="InterPro" id="IPR038492">
    <property type="entry name" value="GBBH-like_N_sf"/>
</dbReference>
<sequence length="118" mass="13483">MNLKELPQKITLNKKEQHLEIAWQDGHLSQYPFSLLRAACPCATCRGGHENMRSEPDPLVFDMTLADSPATQVEQVEMAGQYAITIHFQDGHHYGIYTWHFLRLLCPCPSCRSRVQGE</sequence>
<dbReference type="PANTHER" id="PTHR35303">
    <property type="entry name" value="OS02G0197800 PROTEIN"/>
    <property type="match status" value="1"/>
</dbReference>
<gene>
    <name evidence="4" type="ordered locus">ANT_15180</name>
</gene>
<dbReference type="Pfam" id="PF06155">
    <property type="entry name" value="GBBH-like_N"/>
    <property type="match status" value="1"/>
</dbReference>
<reference evidence="4 5" key="1">
    <citation type="submission" date="2010-12" db="EMBL/GenBank/DDBJ databases">
        <title>Whole genome sequence of Anaerolinea thermophila UNI-1.</title>
        <authorList>
            <person name="Narita-Yamada S."/>
            <person name="Kishi E."/>
            <person name="Watanabe Y."/>
            <person name="Takasaki K."/>
            <person name="Ankai A."/>
            <person name="Oguchi A."/>
            <person name="Fukui S."/>
            <person name="Takahashi M."/>
            <person name="Yashiro I."/>
            <person name="Hosoyama A."/>
            <person name="Sekiguchi Y."/>
            <person name="Hanada S."/>
            <person name="Fujita N."/>
        </authorList>
    </citation>
    <scope>NUCLEOTIDE SEQUENCE [LARGE SCALE GENOMIC DNA]</scope>
    <source>
        <strain evidence="5">DSM 14523 / JCM 11388 / NBRC 100420 / UNI-1</strain>
    </source>
</reference>
<name>E8N532_ANATU</name>
<dbReference type="RefSeq" id="WP_013559928.1">
    <property type="nucleotide sequence ID" value="NC_014960.1"/>
</dbReference>
<dbReference type="STRING" id="926569.ANT_15180"/>
<dbReference type="HOGENOM" id="CLU_117841_2_0_0"/>
<dbReference type="eggNOG" id="COG3536">
    <property type="taxonomic scope" value="Bacteria"/>
</dbReference>